<evidence type="ECO:0000313" key="4">
    <source>
        <dbReference type="WBParaSite" id="Hba_05508"/>
    </source>
</evidence>
<dbReference type="Proteomes" id="UP000095283">
    <property type="component" value="Unplaced"/>
</dbReference>
<keyword evidence="3" id="KW-1185">Reference proteome</keyword>
<keyword evidence="2" id="KW-0812">Transmembrane</keyword>
<keyword evidence="2" id="KW-1133">Transmembrane helix</keyword>
<accession>A0A1I7WKD7</accession>
<proteinExistence type="predicted"/>
<dbReference type="AlphaFoldDB" id="A0A1I7WKD7"/>
<feature type="transmembrane region" description="Helical" evidence="2">
    <location>
        <begin position="94"/>
        <end position="117"/>
    </location>
</feature>
<dbReference type="PANTHER" id="PTHR45999">
    <property type="entry name" value="UNC-13-4A, ISOFORM B"/>
    <property type="match status" value="1"/>
</dbReference>
<dbReference type="GO" id="GO:0006887">
    <property type="term" value="P:exocytosis"/>
    <property type="evidence" value="ECO:0007669"/>
    <property type="project" value="UniProtKB-KW"/>
</dbReference>
<reference evidence="4" key="1">
    <citation type="submission" date="2016-11" db="UniProtKB">
        <authorList>
            <consortium name="WormBaseParasite"/>
        </authorList>
    </citation>
    <scope>IDENTIFICATION</scope>
</reference>
<name>A0A1I7WKD7_HETBA</name>
<sequence>MSAVNAVNQKLAAGQKIVAGQMKKVRNAQAWAGRQLNKAQQIIRELSVSHPDAREVSQHRYKILHINPHSTFILIQHKMFSFEIKQQMFPNWKYYVFIFIILNDKAVLNSLFSFVVVGKSLFFYRNNLYSFTALYVEALYTITHKVGREDCESKENLYKYVLKILIFKIAGFSDPFTMMGVVPGKREKTEIIEAADEDNLKSPKNQLKRDSVLNRFGGSFRRKVAAKKGKFINLFFNNSNIFTDRKQSVLDAVSSLNQITGGLKGIGRFFKEVAQSARANSDDSTDDFLGCITMNLNFRIKWGLL</sequence>
<dbReference type="InterPro" id="IPR052095">
    <property type="entry name" value="UNC-13_domain"/>
</dbReference>
<evidence type="ECO:0000256" key="2">
    <source>
        <dbReference type="SAM" id="Phobius"/>
    </source>
</evidence>
<dbReference type="GO" id="GO:0099503">
    <property type="term" value="C:secretory vesicle"/>
    <property type="evidence" value="ECO:0007669"/>
    <property type="project" value="TreeGrafter"/>
</dbReference>
<protein>
    <submittedName>
        <fullName evidence="4">V-type proton ATPase subunit D</fullName>
    </submittedName>
</protein>
<dbReference type="WBParaSite" id="Hba_05508">
    <property type="protein sequence ID" value="Hba_05508"/>
    <property type="gene ID" value="Hba_05508"/>
</dbReference>
<dbReference type="PANTHER" id="PTHR45999:SF4">
    <property type="entry name" value="UNC-13-4A, ISOFORM B"/>
    <property type="match status" value="1"/>
</dbReference>
<keyword evidence="1" id="KW-0268">Exocytosis</keyword>
<evidence type="ECO:0000256" key="1">
    <source>
        <dbReference type="ARBA" id="ARBA00022483"/>
    </source>
</evidence>
<organism evidence="3 4">
    <name type="scientific">Heterorhabditis bacteriophora</name>
    <name type="common">Entomopathogenic nematode worm</name>
    <dbReference type="NCBI Taxonomy" id="37862"/>
    <lineage>
        <taxon>Eukaryota</taxon>
        <taxon>Metazoa</taxon>
        <taxon>Ecdysozoa</taxon>
        <taxon>Nematoda</taxon>
        <taxon>Chromadorea</taxon>
        <taxon>Rhabditida</taxon>
        <taxon>Rhabditina</taxon>
        <taxon>Rhabditomorpha</taxon>
        <taxon>Strongyloidea</taxon>
        <taxon>Heterorhabditidae</taxon>
        <taxon>Heterorhabditis</taxon>
    </lineage>
</organism>
<keyword evidence="2" id="KW-0472">Membrane</keyword>
<evidence type="ECO:0000313" key="3">
    <source>
        <dbReference type="Proteomes" id="UP000095283"/>
    </source>
</evidence>